<keyword evidence="7" id="KW-1185">Reference proteome</keyword>
<dbReference type="EMBL" id="JAHQXF010000001">
    <property type="protein sequence ID" value="MBV0923209.1"/>
    <property type="molecule type" value="Genomic_DNA"/>
</dbReference>
<evidence type="ECO:0000259" key="4">
    <source>
        <dbReference type="Pfam" id="PF00389"/>
    </source>
</evidence>
<name>A0A8J7Y8I4_9EURY</name>
<dbReference type="PANTHER" id="PTHR43333:SF1">
    <property type="entry name" value="D-ISOMER SPECIFIC 2-HYDROXYACID DEHYDROGENASE NAD-BINDING DOMAIN-CONTAINING PROTEIN"/>
    <property type="match status" value="1"/>
</dbReference>
<dbReference type="Gene3D" id="3.40.50.720">
    <property type="entry name" value="NAD(P)-binding Rossmann-like Domain"/>
    <property type="match status" value="2"/>
</dbReference>
<dbReference type="RefSeq" id="WP_162316354.1">
    <property type="nucleotide sequence ID" value="NZ_JAHQXF010000001.1"/>
</dbReference>
<dbReference type="SUPFAM" id="SSF52283">
    <property type="entry name" value="Formate/glycerate dehydrogenase catalytic domain-like"/>
    <property type="match status" value="1"/>
</dbReference>
<dbReference type="InterPro" id="IPR006139">
    <property type="entry name" value="D-isomer_2_OHA_DH_cat_dom"/>
</dbReference>
<accession>A0A8J7Y8I4</accession>
<sequence length="317" mass="34519">MAKVLVRNYSVHGMPADQYATELRERLPGHEVVLARTPALEREHVTDATVIAGGSISTELLDSADSLRLFAASSAGYDHLPLSELADRGVAVTTASGVHGPNIAEYVLGAWLSFTREFFTARRRQEAHAWHSFRASEFGGSRVCVVGMGAIGEAIVDRLHGFDVETVGVRHSPEKGGPTDEVYGYDEIHEAVADARYVAVACPLTDVTRGLFDADVFETMHPEAVLVNVARGPVVETDALVAALRRNRLGAAALDVTDPEPLPNDHPLWDFENVLVTPHNAGHTPKYYERLADIVAENVRRGVENGEWSGLRNQIEP</sequence>
<gene>
    <name evidence="6" type="ORF">KTS45_03265</name>
</gene>
<dbReference type="OrthoDB" id="168224at2157"/>
<dbReference type="AlphaFoldDB" id="A0A8J7Y8I4"/>
<evidence type="ECO:0000256" key="1">
    <source>
        <dbReference type="ARBA" id="ARBA00023002"/>
    </source>
</evidence>
<dbReference type="PANTHER" id="PTHR43333">
    <property type="entry name" value="2-HACID_DH_C DOMAIN-CONTAINING PROTEIN"/>
    <property type="match status" value="1"/>
</dbReference>
<dbReference type="CDD" id="cd05300">
    <property type="entry name" value="2-Hacid_dh_1"/>
    <property type="match status" value="1"/>
</dbReference>
<dbReference type="Pfam" id="PF00389">
    <property type="entry name" value="2-Hacid_dh"/>
    <property type="match status" value="1"/>
</dbReference>
<feature type="domain" description="D-isomer specific 2-hydroxyacid dehydrogenase NAD-binding" evidence="5">
    <location>
        <begin position="109"/>
        <end position="281"/>
    </location>
</feature>
<dbReference type="Pfam" id="PF02826">
    <property type="entry name" value="2-Hacid_dh_C"/>
    <property type="match status" value="1"/>
</dbReference>
<dbReference type="Proteomes" id="UP000766550">
    <property type="component" value="Unassembled WGS sequence"/>
</dbReference>
<protein>
    <submittedName>
        <fullName evidence="6">D-2-hydroxyacid dehydrogenase</fullName>
    </submittedName>
</protein>
<dbReference type="GO" id="GO:0016616">
    <property type="term" value="F:oxidoreductase activity, acting on the CH-OH group of donors, NAD or NADP as acceptor"/>
    <property type="evidence" value="ECO:0007669"/>
    <property type="project" value="InterPro"/>
</dbReference>
<dbReference type="GO" id="GO:0051287">
    <property type="term" value="F:NAD binding"/>
    <property type="evidence" value="ECO:0007669"/>
    <property type="project" value="InterPro"/>
</dbReference>
<feature type="domain" description="D-isomer specific 2-hydroxyacid dehydrogenase catalytic" evidence="4">
    <location>
        <begin position="46"/>
        <end position="306"/>
    </location>
</feature>
<comment type="caution">
    <text evidence="6">The sequence shown here is derived from an EMBL/GenBank/DDBJ whole genome shotgun (WGS) entry which is preliminary data.</text>
</comment>
<evidence type="ECO:0000313" key="7">
    <source>
        <dbReference type="Proteomes" id="UP000766550"/>
    </source>
</evidence>
<dbReference type="InterPro" id="IPR006140">
    <property type="entry name" value="D-isomer_DH_NAD-bd"/>
</dbReference>
<evidence type="ECO:0000256" key="2">
    <source>
        <dbReference type="ARBA" id="ARBA00023027"/>
    </source>
</evidence>
<keyword evidence="1 3" id="KW-0560">Oxidoreductase</keyword>
<keyword evidence="2" id="KW-0520">NAD</keyword>
<proteinExistence type="inferred from homology"/>
<comment type="similarity">
    <text evidence="3">Belongs to the D-isomer specific 2-hydroxyacid dehydrogenase family.</text>
</comment>
<organism evidence="6 7">
    <name type="scientific">Haloarcula limicola</name>
    <dbReference type="NCBI Taxonomy" id="1429915"/>
    <lineage>
        <taxon>Archaea</taxon>
        <taxon>Methanobacteriati</taxon>
        <taxon>Methanobacteriota</taxon>
        <taxon>Stenosarchaea group</taxon>
        <taxon>Halobacteria</taxon>
        <taxon>Halobacteriales</taxon>
        <taxon>Haloarculaceae</taxon>
        <taxon>Haloarcula</taxon>
    </lineage>
</organism>
<dbReference type="InterPro" id="IPR036291">
    <property type="entry name" value="NAD(P)-bd_dom_sf"/>
</dbReference>
<reference evidence="6 7" key="1">
    <citation type="submission" date="2021-06" db="EMBL/GenBank/DDBJ databases">
        <title>New haloarchaea isolates fom saline soil.</title>
        <authorList>
            <person name="Duran-Viseras A."/>
            <person name="Sanchez-Porro C.S."/>
            <person name="Ventosa A."/>
        </authorList>
    </citation>
    <scope>NUCLEOTIDE SEQUENCE [LARGE SCALE GENOMIC DNA]</scope>
    <source>
        <strain evidence="6 7">JCM 183640</strain>
    </source>
</reference>
<dbReference type="SUPFAM" id="SSF51735">
    <property type="entry name" value="NAD(P)-binding Rossmann-fold domains"/>
    <property type="match status" value="1"/>
</dbReference>
<evidence type="ECO:0000256" key="3">
    <source>
        <dbReference type="RuleBase" id="RU003719"/>
    </source>
</evidence>
<evidence type="ECO:0000259" key="5">
    <source>
        <dbReference type="Pfam" id="PF02826"/>
    </source>
</evidence>
<evidence type="ECO:0000313" key="6">
    <source>
        <dbReference type="EMBL" id="MBV0923209.1"/>
    </source>
</evidence>